<evidence type="ECO:0000256" key="1">
    <source>
        <dbReference type="ARBA" id="ARBA00038240"/>
    </source>
</evidence>
<dbReference type="PANTHER" id="PTHR21064">
    <property type="entry name" value="AMINOGLYCOSIDE PHOSPHOTRANSFERASE DOMAIN-CONTAINING PROTEIN-RELATED"/>
    <property type="match status" value="1"/>
</dbReference>
<comment type="similarity">
    <text evidence="1">Belongs to the pseudomonas-type ThrB family.</text>
</comment>
<feature type="domain" description="Aminoglycoside phosphotransferase" evidence="2">
    <location>
        <begin position="45"/>
        <end position="265"/>
    </location>
</feature>
<dbReference type="GO" id="GO:0019202">
    <property type="term" value="F:amino acid kinase activity"/>
    <property type="evidence" value="ECO:0007669"/>
    <property type="project" value="TreeGrafter"/>
</dbReference>
<organism evidence="3 4">
    <name type="scientific">Bifidobacterium catulorum</name>
    <dbReference type="NCBI Taxonomy" id="1630173"/>
    <lineage>
        <taxon>Bacteria</taxon>
        <taxon>Bacillati</taxon>
        <taxon>Actinomycetota</taxon>
        <taxon>Actinomycetes</taxon>
        <taxon>Bifidobacteriales</taxon>
        <taxon>Bifidobacteriaceae</taxon>
        <taxon>Bifidobacterium</taxon>
    </lineage>
</organism>
<reference evidence="3 4" key="1">
    <citation type="journal article" date="2018" name="Int. J. Syst. Evol. Microbiol.">
        <title>Bifidobacterium catulorum sp. nov., a novel taxon from the faeces of the baby common marmoset (Callithrix jacchus).</title>
        <authorList>
            <person name="Modesto M."/>
            <person name="Michelini S."/>
            <person name="Oki K."/>
            <person name="Biavati B."/>
            <person name="Watanabe K."/>
            <person name="Mattarelli P."/>
        </authorList>
    </citation>
    <scope>NUCLEOTIDE SEQUENCE [LARGE SCALE GENOMIC DNA]</scope>
    <source>
        <strain evidence="3 4">MRM 8.19</strain>
    </source>
</reference>
<dbReference type="Proteomes" id="UP000245753">
    <property type="component" value="Unassembled WGS sequence"/>
</dbReference>
<dbReference type="SUPFAM" id="SSF56112">
    <property type="entry name" value="Protein kinase-like (PK-like)"/>
    <property type="match status" value="1"/>
</dbReference>
<dbReference type="InterPro" id="IPR002575">
    <property type="entry name" value="Aminoglycoside_PTrfase"/>
</dbReference>
<evidence type="ECO:0000313" key="4">
    <source>
        <dbReference type="Proteomes" id="UP000245753"/>
    </source>
</evidence>
<dbReference type="PANTHER" id="PTHR21064:SF6">
    <property type="entry name" value="AMINOGLYCOSIDE PHOSPHOTRANSFERASE DOMAIN-CONTAINING PROTEIN"/>
    <property type="match status" value="1"/>
</dbReference>
<dbReference type="AlphaFoldDB" id="A0A2U2MQA7"/>
<evidence type="ECO:0000313" key="3">
    <source>
        <dbReference type="EMBL" id="PWG59021.1"/>
    </source>
</evidence>
<dbReference type="EMBL" id="QFFN01000045">
    <property type="protein sequence ID" value="PWG59021.1"/>
    <property type="molecule type" value="Genomic_DNA"/>
</dbReference>
<dbReference type="Gene3D" id="3.90.1200.10">
    <property type="match status" value="1"/>
</dbReference>
<dbReference type="InterPro" id="IPR050249">
    <property type="entry name" value="Pseudomonas-type_ThrB"/>
</dbReference>
<sequence>MQLLGFRAFKAPYASIGEQYAKTVLAREYDLGHVTLRRIMTEKDDTFAVTVGGEDSPRYVLRIENICEDYAAVLLRAKALRLLEARSPLIPATRILPSVDDGLVVRCDTEAGTRWSTLTTFLPGRVLSTIEPPYRKALVRDIGSKLGQLQQALAGLGDFDDRYGRILWDVRLLPVIAEEARDALPNDAIRGLVDDVVADYATVADEIAACGQTICHGDFHPGNVTVDPADPTRLAGILDFGDMHAEPQICDLGTCLFYMIDPSDLDDPFAQCRIVLDGFLRARPDFDRACLPLLPRIIKARCALTVLIPALANRFAAHRAEHYLFSVSARIKELAMLQSLPDGRVLDGLGVAPL</sequence>
<keyword evidence="4" id="KW-1185">Reference proteome</keyword>
<comment type="caution">
    <text evidence="3">The sequence shown here is derived from an EMBL/GenBank/DDBJ whole genome shotgun (WGS) entry which is preliminary data.</text>
</comment>
<gene>
    <name evidence="3" type="ORF">DF200_09750</name>
</gene>
<evidence type="ECO:0000259" key="2">
    <source>
        <dbReference type="Pfam" id="PF01636"/>
    </source>
</evidence>
<name>A0A2U2MQA7_9BIFI</name>
<dbReference type="InterPro" id="IPR011009">
    <property type="entry name" value="Kinase-like_dom_sf"/>
</dbReference>
<proteinExistence type="inferred from homology"/>
<dbReference type="RefSeq" id="WP_109138080.1">
    <property type="nucleotide sequence ID" value="NZ_QFFN01000045.1"/>
</dbReference>
<dbReference type="OrthoDB" id="241498at2"/>
<dbReference type="Pfam" id="PF01636">
    <property type="entry name" value="APH"/>
    <property type="match status" value="1"/>
</dbReference>
<protein>
    <recommendedName>
        <fullName evidence="2">Aminoglycoside phosphotransferase domain-containing protein</fullName>
    </recommendedName>
</protein>
<accession>A0A2U2MQA7</accession>